<reference evidence="2 3" key="1">
    <citation type="journal article" date="2013" name="PLoS Genet.">
        <title>Genomic mechanisms accounting for the adaptation to parasitism in nematode-trapping fungi.</title>
        <authorList>
            <person name="Meerupati T."/>
            <person name="Andersson K.M."/>
            <person name="Friman E."/>
            <person name="Kumar D."/>
            <person name="Tunlid A."/>
            <person name="Ahren D."/>
        </authorList>
    </citation>
    <scope>NUCLEOTIDE SEQUENCE [LARGE SCALE GENOMIC DNA]</scope>
    <source>
        <strain evidence="2 3">CBS 200.50</strain>
    </source>
</reference>
<accession>S8ABB3</accession>
<sequence length="368" mass="40064">MSHEEADAVQEKAAPVHVMELQEGASSAKVPPPIIGLTKSDTFNSIQAGTVSRSNTLTTIREAPGFVQPYQIPQITSPILAPTSPQIPTVVVASPPPSRASMLPLSSPILSQPLVESPSEEGEVNLEQRTTSPPPQPLIPATETLLGKRESMLKATPNFPTVADNTMVYGQAMIQPQPFQQFNTASASSPNLLYRQSMTPTLQGGGYQSHRNSNGTSYAGSLGGYGGTSSRIPSMEVPPGALAGYSPYMSQLNHSLPSVAIPVPQGAVEMAPQAPPQPAPADRRESMLRKWRESLAQDQVISARSKHTMHDRRNEMIQHQALMNAYEKQKEMERGMRDGIVDERFKQRDMLQVHREAMKKMQDKAKGI</sequence>
<dbReference type="STRING" id="1284197.S8ABB3"/>
<comment type="caution">
    <text evidence="2">The sequence shown here is derived from an EMBL/GenBank/DDBJ whole genome shotgun (WGS) entry which is preliminary data.</text>
</comment>
<evidence type="ECO:0000256" key="1">
    <source>
        <dbReference type="SAM" id="MobiDB-lite"/>
    </source>
</evidence>
<protein>
    <submittedName>
        <fullName evidence="2">Uncharacterized protein</fullName>
    </submittedName>
</protein>
<proteinExistence type="predicted"/>
<dbReference type="OrthoDB" id="102260at2759"/>
<reference evidence="3" key="2">
    <citation type="submission" date="2013-04" db="EMBL/GenBank/DDBJ databases">
        <title>Genomic mechanisms accounting for the adaptation to parasitism in nematode-trapping fungi.</title>
        <authorList>
            <person name="Ahren D.G."/>
        </authorList>
    </citation>
    <scope>NUCLEOTIDE SEQUENCE [LARGE SCALE GENOMIC DNA]</scope>
    <source>
        <strain evidence="3">CBS 200.50</strain>
    </source>
</reference>
<gene>
    <name evidence="2" type="ORF">H072_7888</name>
</gene>
<dbReference type="HOGENOM" id="CLU_752309_0_0_1"/>
<evidence type="ECO:0000313" key="3">
    <source>
        <dbReference type="Proteomes" id="UP000015100"/>
    </source>
</evidence>
<evidence type="ECO:0000313" key="2">
    <source>
        <dbReference type="EMBL" id="EPS38376.1"/>
    </source>
</evidence>
<keyword evidence="3" id="KW-1185">Reference proteome</keyword>
<dbReference type="AlphaFoldDB" id="S8ABB3"/>
<organism evidence="2 3">
    <name type="scientific">Dactylellina haptotyla (strain CBS 200.50)</name>
    <name type="common">Nematode-trapping fungus</name>
    <name type="synonym">Monacrosporium haptotylum</name>
    <dbReference type="NCBI Taxonomy" id="1284197"/>
    <lineage>
        <taxon>Eukaryota</taxon>
        <taxon>Fungi</taxon>
        <taxon>Dikarya</taxon>
        <taxon>Ascomycota</taxon>
        <taxon>Pezizomycotina</taxon>
        <taxon>Orbiliomycetes</taxon>
        <taxon>Orbiliales</taxon>
        <taxon>Orbiliaceae</taxon>
        <taxon>Dactylellina</taxon>
    </lineage>
</organism>
<dbReference type="Proteomes" id="UP000015100">
    <property type="component" value="Unassembled WGS sequence"/>
</dbReference>
<dbReference type="EMBL" id="AQGS01000570">
    <property type="protein sequence ID" value="EPS38376.1"/>
    <property type="molecule type" value="Genomic_DNA"/>
</dbReference>
<name>S8ABB3_DACHA</name>
<feature type="region of interest" description="Disordered" evidence="1">
    <location>
        <begin position="113"/>
        <end position="139"/>
    </location>
</feature>